<sequence>MTLPSARSPNGRTVPAVDPLVFAVTAGRRRRAVAGSLAAGPAFALVTALFTDRLPAALAAGLLGAALVAGCCLGHRTTLTQQGIRTRRLLLTRVHPWAAVRDIVVEEKAYGTRRLRVRVAGGASFTLPAVLTGPRAYDPDFDAKVVAVLDHWRLHTKRPEAKRRRGHLPKPRAYRNAAGDVFDRRWAVKAGVPRFLTVRLGGFWQLLFAGFAILTVVGGSRSLPADRADLAGFLHSPPCTSTGYARPCRVTTQVTVDSVVRSVHRKNDDHHTTLNLDLGAATPYRMELQDDAPELEHLPPLTRVQAGWVTGLPGMTVSYRGADYQDVDNPDQALDTDVRETLAGGAAAVLFCCWAPVGFRRRRHPEAGPHLWLLPLAAAVPLAAALPESGGPPLTGLPVADLLTLAGATATAALAVGVLTHRSDPHPGKA</sequence>
<evidence type="ECO:0000313" key="2">
    <source>
        <dbReference type="EMBL" id="GAA2129703.1"/>
    </source>
</evidence>
<gene>
    <name evidence="2" type="ORF">GCM10009760_01230</name>
</gene>
<evidence type="ECO:0000256" key="1">
    <source>
        <dbReference type="SAM" id="Phobius"/>
    </source>
</evidence>
<evidence type="ECO:0000313" key="3">
    <source>
        <dbReference type="Proteomes" id="UP001422759"/>
    </source>
</evidence>
<comment type="caution">
    <text evidence="2">The sequence shown here is derived from an EMBL/GenBank/DDBJ whole genome shotgun (WGS) entry which is preliminary data.</text>
</comment>
<keyword evidence="1" id="KW-0472">Membrane</keyword>
<reference evidence="3" key="1">
    <citation type="journal article" date="2019" name="Int. J. Syst. Evol. Microbiol.">
        <title>The Global Catalogue of Microorganisms (GCM) 10K type strain sequencing project: providing services to taxonomists for standard genome sequencing and annotation.</title>
        <authorList>
            <consortium name="The Broad Institute Genomics Platform"/>
            <consortium name="The Broad Institute Genome Sequencing Center for Infectious Disease"/>
            <person name="Wu L."/>
            <person name="Ma J."/>
        </authorList>
    </citation>
    <scope>NUCLEOTIDE SEQUENCE [LARGE SCALE GENOMIC DNA]</scope>
    <source>
        <strain evidence="3">JCM 14560</strain>
    </source>
</reference>
<feature type="transmembrane region" description="Helical" evidence="1">
    <location>
        <begin position="56"/>
        <end position="79"/>
    </location>
</feature>
<dbReference type="EMBL" id="BAAANT010000001">
    <property type="protein sequence ID" value="GAA2129703.1"/>
    <property type="molecule type" value="Genomic_DNA"/>
</dbReference>
<dbReference type="Proteomes" id="UP001422759">
    <property type="component" value="Unassembled WGS sequence"/>
</dbReference>
<accession>A0ABP5KAM0</accession>
<name>A0ABP5KAM0_9ACTN</name>
<organism evidence="2 3">
    <name type="scientific">Kitasatospora kazusensis</name>
    <dbReference type="NCBI Taxonomy" id="407974"/>
    <lineage>
        <taxon>Bacteria</taxon>
        <taxon>Bacillati</taxon>
        <taxon>Actinomycetota</taxon>
        <taxon>Actinomycetes</taxon>
        <taxon>Kitasatosporales</taxon>
        <taxon>Streptomycetaceae</taxon>
        <taxon>Kitasatospora</taxon>
    </lineage>
</organism>
<protein>
    <recommendedName>
        <fullName evidence="4">PH domain-containing protein</fullName>
    </recommendedName>
</protein>
<keyword evidence="1" id="KW-0812">Transmembrane</keyword>
<keyword evidence="3" id="KW-1185">Reference proteome</keyword>
<proteinExistence type="predicted"/>
<keyword evidence="1" id="KW-1133">Transmembrane helix</keyword>
<feature type="transmembrane region" description="Helical" evidence="1">
    <location>
        <begin position="203"/>
        <end position="223"/>
    </location>
</feature>
<feature type="transmembrane region" description="Helical" evidence="1">
    <location>
        <begin position="32"/>
        <end position="50"/>
    </location>
</feature>
<evidence type="ECO:0008006" key="4">
    <source>
        <dbReference type="Google" id="ProtNLM"/>
    </source>
</evidence>